<comment type="caution">
    <text evidence="1">The sequence shown here is derived from an EMBL/GenBank/DDBJ whole genome shotgun (WGS) entry which is preliminary data.</text>
</comment>
<accession>A0A6A6L1M5</accession>
<name>A0A6A6L1M5_HEVBR</name>
<proteinExistence type="predicted"/>
<dbReference type="AlphaFoldDB" id="A0A6A6L1M5"/>
<dbReference type="EMBL" id="JAAGAX010000013">
    <property type="protein sequence ID" value="KAF2295282.1"/>
    <property type="molecule type" value="Genomic_DNA"/>
</dbReference>
<keyword evidence="2" id="KW-1185">Reference proteome</keyword>
<reference evidence="1 2" key="1">
    <citation type="journal article" date="2020" name="Mol. Plant">
        <title>The Chromosome-Based Rubber Tree Genome Provides New Insights into Spurge Genome Evolution and Rubber Biosynthesis.</title>
        <authorList>
            <person name="Liu J."/>
            <person name="Shi C."/>
            <person name="Shi C.C."/>
            <person name="Li W."/>
            <person name="Zhang Q.J."/>
            <person name="Zhang Y."/>
            <person name="Li K."/>
            <person name="Lu H.F."/>
            <person name="Shi C."/>
            <person name="Zhu S.T."/>
            <person name="Xiao Z.Y."/>
            <person name="Nan H."/>
            <person name="Yue Y."/>
            <person name="Zhu X.G."/>
            <person name="Wu Y."/>
            <person name="Hong X.N."/>
            <person name="Fan G.Y."/>
            <person name="Tong Y."/>
            <person name="Zhang D."/>
            <person name="Mao C.L."/>
            <person name="Liu Y.L."/>
            <person name="Hao S.J."/>
            <person name="Liu W.Q."/>
            <person name="Lv M.Q."/>
            <person name="Zhang H.B."/>
            <person name="Liu Y."/>
            <person name="Hu-Tang G.R."/>
            <person name="Wang J.P."/>
            <person name="Wang J.H."/>
            <person name="Sun Y.H."/>
            <person name="Ni S.B."/>
            <person name="Chen W.B."/>
            <person name="Zhang X.C."/>
            <person name="Jiao Y.N."/>
            <person name="Eichler E.E."/>
            <person name="Li G.H."/>
            <person name="Liu X."/>
            <person name="Gao L.Z."/>
        </authorList>
    </citation>
    <scope>NUCLEOTIDE SEQUENCE [LARGE SCALE GENOMIC DNA]</scope>
    <source>
        <strain evidence="2">cv. GT1</strain>
        <tissue evidence="1">Leaf</tissue>
    </source>
</reference>
<gene>
    <name evidence="1" type="ORF">GH714_032433</name>
</gene>
<organism evidence="1 2">
    <name type="scientific">Hevea brasiliensis</name>
    <name type="common">Para rubber tree</name>
    <name type="synonym">Siphonia brasiliensis</name>
    <dbReference type="NCBI Taxonomy" id="3981"/>
    <lineage>
        <taxon>Eukaryota</taxon>
        <taxon>Viridiplantae</taxon>
        <taxon>Streptophyta</taxon>
        <taxon>Embryophyta</taxon>
        <taxon>Tracheophyta</taxon>
        <taxon>Spermatophyta</taxon>
        <taxon>Magnoliopsida</taxon>
        <taxon>eudicotyledons</taxon>
        <taxon>Gunneridae</taxon>
        <taxon>Pentapetalae</taxon>
        <taxon>rosids</taxon>
        <taxon>fabids</taxon>
        <taxon>Malpighiales</taxon>
        <taxon>Euphorbiaceae</taxon>
        <taxon>Crotonoideae</taxon>
        <taxon>Micrandreae</taxon>
        <taxon>Hevea</taxon>
    </lineage>
</organism>
<dbReference type="Proteomes" id="UP000467840">
    <property type="component" value="Chromosome 7"/>
</dbReference>
<evidence type="ECO:0000313" key="1">
    <source>
        <dbReference type="EMBL" id="KAF2295282.1"/>
    </source>
</evidence>
<sequence>MLLNLSTGVENSGEGCSINGRCLYCKRRAPEDEQLGAGLVLALETTPVMHQPSGVTISGLGASAGPSDTHRTIGVVGEAQHSQRTMNHQDFVPTNLATWITRNALPQLPAQLAISLSFDCVPNTSSVIEIVQPTPPMQQPVRVSYSSESMQHFQWNAVTSSRTGLPFTSTYIVNGGDASLVEDNQGILKEMTCFLLNFKEEIWNTC</sequence>
<evidence type="ECO:0000313" key="2">
    <source>
        <dbReference type="Proteomes" id="UP000467840"/>
    </source>
</evidence>
<protein>
    <submittedName>
        <fullName evidence="1">Uncharacterized protein</fullName>
    </submittedName>
</protein>